<evidence type="ECO:0000256" key="4">
    <source>
        <dbReference type="ARBA" id="ARBA00023242"/>
    </source>
</evidence>
<dbReference type="PANTHER" id="PTHR11089">
    <property type="entry name" value="GTP-BINDING PROTEIN-RELATED"/>
    <property type="match status" value="1"/>
</dbReference>
<dbReference type="Pfam" id="PF08701">
    <property type="entry name" value="GN3L_Grn1"/>
    <property type="match status" value="1"/>
</dbReference>
<keyword evidence="2" id="KW-0547">Nucleotide-binding</keyword>
<dbReference type="OrthoDB" id="10266128at2759"/>
<feature type="region of interest" description="Disordered" evidence="5">
    <location>
        <begin position="626"/>
        <end position="645"/>
    </location>
</feature>
<feature type="compositionally biased region" description="Basic residues" evidence="5">
    <location>
        <begin position="1"/>
        <end position="10"/>
    </location>
</feature>
<accession>A0A2A9NI90</accession>
<dbReference type="STRING" id="703135.A0A2A9NI90"/>
<evidence type="ECO:0000256" key="1">
    <source>
        <dbReference type="ARBA" id="ARBA00004123"/>
    </source>
</evidence>
<evidence type="ECO:0008006" key="10">
    <source>
        <dbReference type="Google" id="ProtNLM"/>
    </source>
</evidence>
<evidence type="ECO:0000259" key="7">
    <source>
        <dbReference type="Pfam" id="PF08701"/>
    </source>
</evidence>
<dbReference type="InterPro" id="IPR023179">
    <property type="entry name" value="GTP-bd_ortho_bundle_sf"/>
</dbReference>
<proteinExistence type="predicted"/>
<name>A0A2A9NI90_9AGAR</name>
<feature type="compositionally biased region" description="Basic residues" evidence="5">
    <location>
        <begin position="19"/>
        <end position="36"/>
    </location>
</feature>
<evidence type="ECO:0000313" key="9">
    <source>
        <dbReference type="Proteomes" id="UP000242287"/>
    </source>
</evidence>
<dbReference type="Proteomes" id="UP000242287">
    <property type="component" value="Unassembled WGS sequence"/>
</dbReference>
<feature type="domain" description="G" evidence="6">
    <location>
        <begin position="246"/>
        <end position="318"/>
    </location>
</feature>
<feature type="region of interest" description="Disordered" evidence="5">
    <location>
        <begin position="497"/>
        <end position="611"/>
    </location>
</feature>
<gene>
    <name evidence="8" type="ORF">AMATHDRAFT_85846</name>
</gene>
<dbReference type="Pfam" id="PF01926">
    <property type="entry name" value="MMR_HSR1"/>
    <property type="match status" value="1"/>
</dbReference>
<evidence type="ECO:0000256" key="5">
    <source>
        <dbReference type="SAM" id="MobiDB-lite"/>
    </source>
</evidence>
<reference evidence="8 9" key="1">
    <citation type="submission" date="2014-02" db="EMBL/GenBank/DDBJ databases">
        <title>Transposable element dynamics among asymbiotic and ectomycorrhizal Amanita fungi.</title>
        <authorList>
            <consortium name="DOE Joint Genome Institute"/>
            <person name="Hess J."/>
            <person name="Skrede I."/>
            <person name="Wolfe B."/>
            <person name="LaButti K."/>
            <person name="Ohm R.A."/>
            <person name="Grigoriev I.V."/>
            <person name="Pringle A."/>
        </authorList>
    </citation>
    <scope>NUCLEOTIDE SEQUENCE [LARGE SCALE GENOMIC DNA]</scope>
    <source>
        <strain evidence="8 9">SKay4041</strain>
    </source>
</reference>
<dbReference type="EMBL" id="KZ302006">
    <property type="protein sequence ID" value="PFH50319.1"/>
    <property type="molecule type" value="Genomic_DNA"/>
</dbReference>
<sequence>MPRIRKKTSRRQSINDRRKIQRKVREGKKKKAKQAKKNPQWKSKPQKLVGVLNTQEDVRRGVNVLENDKDGRLNVKASGEDIASLAASAISEERVVERDEVMDGEGDDDENEDEPVLFNRDLPTLKAVLNEVDVIVEVLDVRDPLAFRSQRLEELVVKEKNKKVLLVLNKIDTCPREAVASWAAHLRSQHPTLLFRSATAFLPLSLEQTASNSKIQAPVGDGVGIDSVLECLGQWAQEKGSDKPLTVGVVGWPNSGKSSFLNTLLKKRALPVYSLSSASPSAGPSTTALPQEIVFETAGHNIRFIDTPGLSWVTPKDAAAGNQEELRTQDILLRSKGRIDRLKDPLPAVTHIVSRASAEDLMLFYNLPAFPRGDTTSFLSSLARSQQLVKKKGEPDLYGACKIVLRDWSTGKFPRYTTPPISENHVTLGADLEKLYERDEVIFEILPTRKEMRKAGGLVKLSANDIESREAVMNELYMEDESSDEQSEDEDAIMMSVDEEESASGSGEGTEDEEADDVDDAMGGDDPEEDEEEEEYEELKEMAPALSNKQKRKRSAEPVTSHPKKKVTFAEEPKRAKQARLAMSPSAKRSSISREKVSVPKKPALTSKISKLPVRGTPVKVSKKVANAAGSRGRVHGATKAQEGAGGEQAYDFGKYF</sequence>
<evidence type="ECO:0000256" key="2">
    <source>
        <dbReference type="ARBA" id="ARBA00022741"/>
    </source>
</evidence>
<dbReference type="AlphaFoldDB" id="A0A2A9NI90"/>
<dbReference type="Gene3D" id="3.40.50.300">
    <property type="entry name" value="P-loop containing nucleotide triphosphate hydrolases"/>
    <property type="match status" value="1"/>
</dbReference>
<feature type="domain" description="Guanine nucleotide-binding protein-like 3 N-terminal" evidence="7">
    <location>
        <begin position="15"/>
        <end position="51"/>
    </location>
</feature>
<dbReference type="PANTHER" id="PTHR11089:SF30">
    <property type="entry name" value="GUANINE NUCLEOTIDE-BINDING PROTEIN-LIKE 3 HOMOLOG"/>
    <property type="match status" value="1"/>
</dbReference>
<protein>
    <recommendedName>
        <fullName evidence="10">CP-type G domain-containing protein</fullName>
    </recommendedName>
</protein>
<dbReference type="SUPFAM" id="SSF52540">
    <property type="entry name" value="P-loop containing nucleoside triphosphate hydrolases"/>
    <property type="match status" value="1"/>
</dbReference>
<feature type="region of interest" description="Disordered" evidence="5">
    <location>
        <begin position="1"/>
        <end position="47"/>
    </location>
</feature>
<dbReference type="GO" id="GO:0005525">
    <property type="term" value="F:GTP binding"/>
    <property type="evidence" value="ECO:0007669"/>
    <property type="project" value="UniProtKB-KW"/>
</dbReference>
<feature type="compositionally biased region" description="Acidic residues" evidence="5">
    <location>
        <begin position="509"/>
        <end position="538"/>
    </location>
</feature>
<dbReference type="InterPro" id="IPR050755">
    <property type="entry name" value="TRAFAC_YlqF/YawG_RiboMat"/>
</dbReference>
<evidence type="ECO:0000259" key="6">
    <source>
        <dbReference type="Pfam" id="PF01926"/>
    </source>
</evidence>
<dbReference type="Gene3D" id="1.10.1580.10">
    <property type="match status" value="1"/>
</dbReference>
<keyword evidence="4" id="KW-0539">Nucleus</keyword>
<evidence type="ECO:0000313" key="8">
    <source>
        <dbReference type="EMBL" id="PFH50319.1"/>
    </source>
</evidence>
<dbReference type="InterPro" id="IPR014813">
    <property type="entry name" value="Gnl3_N_dom"/>
</dbReference>
<keyword evidence="9" id="KW-1185">Reference proteome</keyword>
<dbReference type="InterPro" id="IPR027417">
    <property type="entry name" value="P-loop_NTPase"/>
</dbReference>
<keyword evidence="3" id="KW-0342">GTP-binding</keyword>
<comment type="subcellular location">
    <subcellularLocation>
        <location evidence="1">Nucleus</location>
    </subcellularLocation>
</comment>
<dbReference type="InterPro" id="IPR006073">
    <property type="entry name" value="GTP-bd"/>
</dbReference>
<organism evidence="8 9">
    <name type="scientific">Amanita thiersii Skay4041</name>
    <dbReference type="NCBI Taxonomy" id="703135"/>
    <lineage>
        <taxon>Eukaryota</taxon>
        <taxon>Fungi</taxon>
        <taxon>Dikarya</taxon>
        <taxon>Basidiomycota</taxon>
        <taxon>Agaricomycotina</taxon>
        <taxon>Agaricomycetes</taxon>
        <taxon>Agaricomycetidae</taxon>
        <taxon>Agaricales</taxon>
        <taxon>Pluteineae</taxon>
        <taxon>Amanitaceae</taxon>
        <taxon>Amanita</taxon>
    </lineage>
</organism>
<dbReference type="GO" id="GO:0005730">
    <property type="term" value="C:nucleolus"/>
    <property type="evidence" value="ECO:0007669"/>
    <property type="project" value="TreeGrafter"/>
</dbReference>
<evidence type="ECO:0000256" key="3">
    <source>
        <dbReference type="ARBA" id="ARBA00023134"/>
    </source>
</evidence>